<organism evidence="1 2">
    <name type="scientific">Paenibacillus sambharensis</name>
    <dbReference type="NCBI Taxonomy" id="1803190"/>
    <lineage>
        <taxon>Bacteria</taxon>
        <taxon>Bacillati</taxon>
        <taxon>Bacillota</taxon>
        <taxon>Bacilli</taxon>
        <taxon>Bacillales</taxon>
        <taxon>Paenibacillaceae</taxon>
        <taxon>Paenibacillus</taxon>
    </lineage>
</organism>
<dbReference type="Proteomes" id="UP000249522">
    <property type="component" value="Unassembled WGS sequence"/>
</dbReference>
<dbReference type="SUPFAM" id="SSF53795">
    <property type="entry name" value="PEP carboxykinase-like"/>
    <property type="match status" value="1"/>
</dbReference>
<evidence type="ECO:0000313" key="1">
    <source>
        <dbReference type="EMBL" id="PZD97718.1"/>
    </source>
</evidence>
<comment type="caution">
    <text evidence="1">The sequence shown here is derived from an EMBL/GenBank/DDBJ whole genome shotgun (WGS) entry which is preliminary data.</text>
</comment>
<proteinExistence type="predicted"/>
<dbReference type="AlphaFoldDB" id="A0A2W1LBW7"/>
<evidence type="ECO:0000313" key="2">
    <source>
        <dbReference type="Proteomes" id="UP000249522"/>
    </source>
</evidence>
<keyword evidence="2" id="KW-1185">Reference proteome</keyword>
<dbReference type="EMBL" id="QKRB01000006">
    <property type="protein sequence ID" value="PZD97718.1"/>
    <property type="molecule type" value="Genomic_DNA"/>
</dbReference>
<reference evidence="1 2" key="1">
    <citation type="submission" date="2018-06" db="EMBL/GenBank/DDBJ databases">
        <title>Paenibacillus imtechensis sp. nov.</title>
        <authorList>
            <person name="Pinnaka A.K."/>
            <person name="Singh H."/>
            <person name="Kaur M."/>
        </authorList>
    </citation>
    <scope>NUCLEOTIDE SEQUENCE [LARGE SCALE GENOMIC DNA]</scope>
    <source>
        <strain evidence="1 2">SMB1</strain>
    </source>
</reference>
<accession>A0A2W1LBW7</accession>
<sequence>MIAQSNRLTYEAFGLTIASDVTLPELATLSGSAAEPDVTVEIAELADEWHSLTPVFDYYGFPRPGRFLFHIPDTAVISVTDGCTIQISPMCDAEWDKIRVYLLGTGIGALLLQRRTLPLHGSAVVIEGKTYAFVGDSGAGKSTLAAAFISQGCPIITDDVIAVQLGRHDQVPMTAPAYPQQKLWDESLTNLGMENDSYRRLSSELNKFAVPVKASFFGRPVPLGGIIELRPDPEASQIRIEQLHGLHRLPLLRYHTFRNFLVPHLGLMQWHFETAARLAASVPVYRLFRPVTGFSAVQMTSIIHSMIKEGDLQYGS</sequence>
<gene>
    <name evidence="1" type="ORF">DNH61_00170</name>
</gene>
<dbReference type="InterPro" id="IPR027417">
    <property type="entry name" value="P-loop_NTPase"/>
</dbReference>
<protein>
    <submittedName>
        <fullName evidence="1">Aldolase</fullName>
    </submittedName>
</protein>
<dbReference type="Gene3D" id="3.40.50.300">
    <property type="entry name" value="P-loop containing nucleotide triphosphate hydrolases"/>
    <property type="match status" value="1"/>
</dbReference>
<name>A0A2W1LBW7_9BACL</name>